<feature type="transmembrane region" description="Helical" evidence="6">
    <location>
        <begin position="152"/>
        <end position="171"/>
    </location>
</feature>
<keyword evidence="9" id="KW-1185">Reference proteome</keyword>
<feature type="domain" description="EamA" evidence="7">
    <location>
        <begin position="11"/>
        <end position="140"/>
    </location>
</feature>
<comment type="similarity">
    <text evidence="2">Belongs to the EamA transporter family.</text>
</comment>
<dbReference type="InterPro" id="IPR037185">
    <property type="entry name" value="EmrE-like"/>
</dbReference>
<feature type="transmembrane region" description="Helical" evidence="6">
    <location>
        <begin position="66"/>
        <end position="92"/>
    </location>
</feature>
<dbReference type="InterPro" id="IPR000620">
    <property type="entry name" value="EamA_dom"/>
</dbReference>
<feature type="transmembrane region" description="Helical" evidence="6">
    <location>
        <begin position="243"/>
        <end position="264"/>
    </location>
</feature>
<evidence type="ECO:0000256" key="2">
    <source>
        <dbReference type="ARBA" id="ARBA00007362"/>
    </source>
</evidence>
<gene>
    <name evidence="8" type="ORF">ACFSF0_09755</name>
</gene>
<dbReference type="PANTHER" id="PTHR32322:SF2">
    <property type="entry name" value="EAMA DOMAIN-CONTAINING PROTEIN"/>
    <property type="match status" value="1"/>
</dbReference>
<evidence type="ECO:0000256" key="5">
    <source>
        <dbReference type="ARBA" id="ARBA00023136"/>
    </source>
</evidence>
<keyword evidence="3 6" id="KW-0812">Transmembrane</keyword>
<dbReference type="SUPFAM" id="SSF103481">
    <property type="entry name" value="Multidrug resistance efflux transporter EmrE"/>
    <property type="match status" value="2"/>
</dbReference>
<keyword evidence="5 6" id="KW-0472">Membrane</keyword>
<feature type="transmembrane region" description="Helical" evidence="6">
    <location>
        <begin position="270"/>
        <end position="290"/>
    </location>
</feature>
<feature type="transmembrane region" description="Helical" evidence="6">
    <location>
        <begin position="124"/>
        <end position="140"/>
    </location>
</feature>
<evidence type="ECO:0000313" key="8">
    <source>
        <dbReference type="EMBL" id="MFD1710889.1"/>
    </source>
</evidence>
<evidence type="ECO:0000256" key="4">
    <source>
        <dbReference type="ARBA" id="ARBA00022989"/>
    </source>
</evidence>
<accession>A0ABW4KUK4</accession>
<evidence type="ECO:0000256" key="1">
    <source>
        <dbReference type="ARBA" id="ARBA00004141"/>
    </source>
</evidence>
<evidence type="ECO:0000256" key="3">
    <source>
        <dbReference type="ARBA" id="ARBA00022692"/>
    </source>
</evidence>
<dbReference type="InterPro" id="IPR050638">
    <property type="entry name" value="AA-Vitamin_Transporters"/>
</dbReference>
<evidence type="ECO:0000256" key="6">
    <source>
        <dbReference type="SAM" id="Phobius"/>
    </source>
</evidence>
<dbReference type="Proteomes" id="UP001597304">
    <property type="component" value="Unassembled WGS sequence"/>
</dbReference>
<dbReference type="Pfam" id="PF00892">
    <property type="entry name" value="EamA"/>
    <property type="match status" value="2"/>
</dbReference>
<evidence type="ECO:0000313" key="9">
    <source>
        <dbReference type="Proteomes" id="UP001597304"/>
    </source>
</evidence>
<feature type="transmembrane region" description="Helical" evidence="6">
    <location>
        <begin position="36"/>
        <end position="54"/>
    </location>
</feature>
<dbReference type="PANTHER" id="PTHR32322">
    <property type="entry name" value="INNER MEMBRANE TRANSPORTER"/>
    <property type="match status" value="1"/>
</dbReference>
<feature type="transmembrane region" description="Helical" evidence="6">
    <location>
        <begin position="214"/>
        <end position="236"/>
    </location>
</feature>
<comment type="subcellular location">
    <subcellularLocation>
        <location evidence="1">Membrane</location>
        <topology evidence="1">Multi-pass membrane protein</topology>
    </subcellularLocation>
</comment>
<reference evidence="9" key="1">
    <citation type="journal article" date="2019" name="Int. J. Syst. Evol. Microbiol.">
        <title>The Global Catalogue of Microorganisms (GCM) 10K type strain sequencing project: providing services to taxonomists for standard genome sequencing and annotation.</title>
        <authorList>
            <consortium name="The Broad Institute Genomics Platform"/>
            <consortium name="The Broad Institute Genome Sequencing Center for Infectious Disease"/>
            <person name="Wu L."/>
            <person name="Ma J."/>
        </authorList>
    </citation>
    <scope>NUCLEOTIDE SEQUENCE [LARGE SCALE GENOMIC DNA]</scope>
    <source>
        <strain evidence="9">LMG 29247</strain>
    </source>
</reference>
<proteinExistence type="inferred from homology"/>
<protein>
    <submittedName>
        <fullName evidence="8">DMT family transporter</fullName>
    </submittedName>
</protein>
<dbReference type="RefSeq" id="WP_147911594.1">
    <property type="nucleotide sequence ID" value="NZ_JBHUEJ010000019.1"/>
</dbReference>
<feature type="transmembrane region" description="Helical" evidence="6">
    <location>
        <begin position="98"/>
        <end position="117"/>
    </location>
</feature>
<sequence length="296" mass="31940">MPALSRQQLALLCFLTIVWGINWPVMKLGVQGFPPLAFRTVSILIGLPVMWLTLKALKLPLAVPRAYWGRLVVLGFFNAVLWHALIIVAIPMLSSGRAAILGYTMPIFSALIGALVYRDRLNARGWLGVAAAAIGVALLLSNELASMSGRPLGVALMLAAAAAWALGTQMLRRTTIPAATLTLSFWMMVEAGVVLVASTVLFERHQWHVPTADAAWAIAFNGLLVIGLAQAVWFYLARSLPPLASTLSVMMIPVLGVFSGALWLGEQLHWQDWTAMALMAVAIASVLWPARALPEA</sequence>
<dbReference type="EMBL" id="JBHUEJ010000019">
    <property type="protein sequence ID" value="MFD1710889.1"/>
    <property type="molecule type" value="Genomic_DNA"/>
</dbReference>
<feature type="transmembrane region" description="Helical" evidence="6">
    <location>
        <begin position="183"/>
        <end position="202"/>
    </location>
</feature>
<comment type="caution">
    <text evidence="8">The sequence shown here is derived from an EMBL/GenBank/DDBJ whole genome shotgun (WGS) entry which is preliminary data.</text>
</comment>
<feature type="domain" description="EamA" evidence="7">
    <location>
        <begin position="152"/>
        <end position="287"/>
    </location>
</feature>
<evidence type="ECO:0000259" key="7">
    <source>
        <dbReference type="Pfam" id="PF00892"/>
    </source>
</evidence>
<name>A0ABW4KUK4_9BURK</name>
<organism evidence="8 9">
    <name type="scientific">Ottowia flava</name>
    <dbReference type="NCBI Taxonomy" id="2675430"/>
    <lineage>
        <taxon>Bacteria</taxon>
        <taxon>Pseudomonadati</taxon>
        <taxon>Pseudomonadota</taxon>
        <taxon>Betaproteobacteria</taxon>
        <taxon>Burkholderiales</taxon>
        <taxon>Comamonadaceae</taxon>
        <taxon>Ottowia</taxon>
    </lineage>
</organism>
<keyword evidence="4 6" id="KW-1133">Transmembrane helix</keyword>